<dbReference type="OrthoDB" id="4801796at2759"/>
<accession>A0A135V0F2</accession>
<dbReference type="Proteomes" id="UP000070121">
    <property type="component" value="Unassembled WGS sequence"/>
</dbReference>
<comment type="caution">
    <text evidence="1">The sequence shown here is derived from an EMBL/GenBank/DDBJ whole genome shotgun (WGS) entry which is preliminary data.</text>
</comment>
<proteinExistence type="predicted"/>
<protein>
    <submittedName>
        <fullName evidence="1">Uncharacterized protein</fullName>
    </submittedName>
</protein>
<evidence type="ECO:0000313" key="1">
    <source>
        <dbReference type="EMBL" id="KXH66154.1"/>
    </source>
</evidence>
<dbReference type="AlphaFoldDB" id="A0A135V0F2"/>
<reference evidence="1 2" key="1">
    <citation type="submission" date="2014-02" db="EMBL/GenBank/DDBJ databases">
        <title>The genome sequence of Colletotrichum salicis CBS 607.94.</title>
        <authorList>
            <person name="Baroncelli R."/>
            <person name="Thon M.R."/>
        </authorList>
    </citation>
    <scope>NUCLEOTIDE SEQUENCE [LARGE SCALE GENOMIC DNA]</scope>
    <source>
        <strain evidence="1 2">CBS 607.94</strain>
    </source>
</reference>
<organism evidence="1 2">
    <name type="scientific">Colletotrichum salicis</name>
    <dbReference type="NCBI Taxonomy" id="1209931"/>
    <lineage>
        <taxon>Eukaryota</taxon>
        <taxon>Fungi</taxon>
        <taxon>Dikarya</taxon>
        <taxon>Ascomycota</taxon>
        <taxon>Pezizomycotina</taxon>
        <taxon>Sordariomycetes</taxon>
        <taxon>Hypocreomycetidae</taxon>
        <taxon>Glomerellales</taxon>
        <taxon>Glomerellaceae</taxon>
        <taxon>Colletotrichum</taxon>
        <taxon>Colletotrichum acutatum species complex</taxon>
    </lineage>
</organism>
<name>A0A135V0F2_9PEZI</name>
<evidence type="ECO:0000313" key="2">
    <source>
        <dbReference type="Proteomes" id="UP000070121"/>
    </source>
</evidence>
<keyword evidence="2" id="KW-1185">Reference proteome</keyword>
<dbReference type="EMBL" id="JFFI01000744">
    <property type="protein sequence ID" value="KXH66154.1"/>
    <property type="molecule type" value="Genomic_DNA"/>
</dbReference>
<gene>
    <name evidence="1" type="ORF">CSAL01_12796</name>
</gene>
<sequence length="481" mass="54840">MAAGQRPPNRPSCCHKRKQKHSTCLKFPPLASSLLPSIGNLRLPPNIFPKAIAKPSQTDSDKRAHIHREEFEKMATESEEEDANIALAAERRADVVEGKLIELKVPRKFGIERLQAAKAKQAVGLLISQGRENVSTAWFAWFVDFEIWDFIHEKFAKNGNHETFPWIDLEPAVKPETPEDASTWCNGLKDAVKQRYYLPALERKRLGFSLMKPEPLLLRDTDGAAAALRQEIWNNVFPGREHPHGKAFEVIIPSAVKMSSDLNWDISQHENRLPDTVCFFTVGRVHRRGHFSVALVVGYNPGVIDNEANRLILAKAYDVVLKWAQTIVITGRSMKLTRAFKGFGLPEPELDGDGEDTRRGGMEEETELTQEQLELCTEEFDVMPLNSVGDYAVFRVSEWLHQEVGRTAAEDRCGLLRDWCQLEDGTFHQNLEGMTREDLQKACHEAWMGKTHNWKETLDLTMWSWTEEVYWAKKIAEPFDP</sequence>